<dbReference type="eggNOG" id="ENOG503088J">
    <property type="taxonomic scope" value="Bacteria"/>
</dbReference>
<gene>
    <name evidence="1" type="ORF">EL26_12925</name>
</gene>
<sequence length="317" mass="35490">MKKAGELLWLVLLGLVLGFGIVFVKVEFFDKPDEQMQAQQVLQQMKDQDLGYNVSLEAPANKQFEIDISNLQEFQYPVNVQNFSGHDGTFSLLVYLDYKQQNELTMTFPLKNKEEKLVPLHFPVSDLGEGAHALVLSLIADSNQMTSQSAAQEPSEFFGTAGRYTLIKQESDTFQNAPVPAPSEVTRDANGFQGVFLSPETADLDTFKVPPKQVNAKAGQTVRFSVRMGGDPEVETYLAWATLGWQQIPWENGAPYWYANVPAGKFAVKTLKFTAPVQPGDYEVASFVAEDPFTRQDLQHVSRLNVHSSFRFTLHVE</sequence>
<accession>A0A074LPI5</accession>
<comment type="caution">
    <text evidence="1">The sequence shown here is derived from an EMBL/GenBank/DDBJ whole genome shotgun (WGS) entry which is preliminary data.</text>
</comment>
<dbReference type="OrthoDB" id="2627398at2"/>
<proteinExistence type="predicted"/>
<reference evidence="1 2" key="1">
    <citation type="journal article" date="2013" name="Int. J. Syst. Evol. Microbiol.">
        <title>Tumebacillus flagellatus sp. nov., an alpha-amylase/pullulanase-producing bacterium isolated from cassava wastewater.</title>
        <authorList>
            <person name="Wang Q."/>
            <person name="Xie N."/>
            <person name="Qin Y."/>
            <person name="Shen N."/>
            <person name="Zhu J."/>
            <person name="Mi H."/>
            <person name="Huang R."/>
        </authorList>
    </citation>
    <scope>NUCLEOTIDE SEQUENCE [LARGE SCALE GENOMIC DNA]</scope>
    <source>
        <strain evidence="1 2">GST4</strain>
    </source>
</reference>
<dbReference type="EMBL" id="JMIR01000016">
    <property type="protein sequence ID" value="KEO82994.1"/>
    <property type="molecule type" value="Genomic_DNA"/>
</dbReference>
<evidence type="ECO:0000313" key="2">
    <source>
        <dbReference type="Proteomes" id="UP000027931"/>
    </source>
</evidence>
<protein>
    <submittedName>
        <fullName evidence="1">Uncharacterized protein</fullName>
    </submittedName>
</protein>
<keyword evidence="2" id="KW-1185">Reference proteome</keyword>
<evidence type="ECO:0000313" key="1">
    <source>
        <dbReference type="EMBL" id="KEO82994.1"/>
    </source>
</evidence>
<organism evidence="1 2">
    <name type="scientific">Tumebacillus flagellatus</name>
    <dbReference type="NCBI Taxonomy" id="1157490"/>
    <lineage>
        <taxon>Bacteria</taxon>
        <taxon>Bacillati</taxon>
        <taxon>Bacillota</taxon>
        <taxon>Bacilli</taxon>
        <taxon>Bacillales</taxon>
        <taxon>Alicyclobacillaceae</taxon>
        <taxon>Tumebacillus</taxon>
    </lineage>
</organism>
<dbReference type="AlphaFoldDB" id="A0A074LPI5"/>
<name>A0A074LPI5_9BACL</name>
<dbReference type="Proteomes" id="UP000027931">
    <property type="component" value="Unassembled WGS sequence"/>
</dbReference>
<dbReference type="RefSeq" id="WP_038089017.1">
    <property type="nucleotide sequence ID" value="NZ_JMIR01000016.1"/>
</dbReference>